<organism evidence="2 3">
    <name type="scientific">Apolygus lucorum</name>
    <name type="common">Small green plant bug</name>
    <name type="synonym">Lygocoris lucorum</name>
    <dbReference type="NCBI Taxonomy" id="248454"/>
    <lineage>
        <taxon>Eukaryota</taxon>
        <taxon>Metazoa</taxon>
        <taxon>Ecdysozoa</taxon>
        <taxon>Arthropoda</taxon>
        <taxon>Hexapoda</taxon>
        <taxon>Insecta</taxon>
        <taxon>Pterygota</taxon>
        <taxon>Neoptera</taxon>
        <taxon>Paraneoptera</taxon>
        <taxon>Hemiptera</taxon>
        <taxon>Heteroptera</taxon>
        <taxon>Panheteroptera</taxon>
        <taxon>Cimicomorpha</taxon>
        <taxon>Miridae</taxon>
        <taxon>Mirini</taxon>
        <taxon>Apolygus</taxon>
    </lineage>
</organism>
<dbReference type="OrthoDB" id="421226at2759"/>
<evidence type="ECO:0000313" key="2">
    <source>
        <dbReference type="EMBL" id="KAF6216203.1"/>
    </source>
</evidence>
<dbReference type="Proteomes" id="UP000466442">
    <property type="component" value="Linkage Group LG1"/>
</dbReference>
<accession>A0A8S9Y4W2</accession>
<feature type="chain" id="PRO_5035836639" description="Secreted protein" evidence="1">
    <location>
        <begin position="22"/>
        <end position="74"/>
    </location>
</feature>
<feature type="signal peptide" evidence="1">
    <location>
        <begin position="1"/>
        <end position="21"/>
    </location>
</feature>
<evidence type="ECO:0000256" key="1">
    <source>
        <dbReference type="SAM" id="SignalP"/>
    </source>
</evidence>
<evidence type="ECO:0008006" key="4">
    <source>
        <dbReference type="Google" id="ProtNLM"/>
    </source>
</evidence>
<name>A0A8S9Y4W2_APOLU</name>
<keyword evidence="1" id="KW-0732">Signal</keyword>
<protein>
    <recommendedName>
        <fullName evidence="4">Secreted protein</fullName>
    </recommendedName>
</protein>
<comment type="caution">
    <text evidence="2">The sequence shown here is derived from an EMBL/GenBank/DDBJ whole genome shotgun (WGS) entry which is preliminary data.</text>
</comment>
<sequence length="74" mass="8556">MMLLIGHWSGCLQFLVPMLQGFPQNSWVHQRIAICLFVEYDQRDPLTLDLRTNLRTPIHVNPCYLLGVILTSFA</sequence>
<reference evidence="2" key="1">
    <citation type="journal article" date="2021" name="Mol. Ecol. Resour.">
        <title>Apolygus lucorum genome provides insights into omnivorousness and mesophyll feeding.</title>
        <authorList>
            <person name="Liu Y."/>
            <person name="Liu H."/>
            <person name="Wang H."/>
            <person name="Huang T."/>
            <person name="Liu B."/>
            <person name="Yang B."/>
            <person name="Yin L."/>
            <person name="Li B."/>
            <person name="Zhang Y."/>
            <person name="Zhang S."/>
            <person name="Jiang F."/>
            <person name="Zhang X."/>
            <person name="Ren Y."/>
            <person name="Wang B."/>
            <person name="Wang S."/>
            <person name="Lu Y."/>
            <person name="Wu K."/>
            <person name="Fan W."/>
            <person name="Wang G."/>
        </authorList>
    </citation>
    <scope>NUCLEOTIDE SEQUENCE</scope>
    <source>
        <strain evidence="2">12Hb</strain>
    </source>
</reference>
<evidence type="ECO:0000313" key="3">
    <source>
        <dbReference type="Proteomes" id="UP000466442"/>
    </source>
</evidence>
<proteinExistence type="predicted"/>
<gene>
    <name evidence="2" type="ORF">GE061_000543</name>
</gene>
<keyword evidence="3" id="KW-1185">Reference proteome</keyword>
<dbReference type="AlphaFoldDB" id="A0A8S9Y4W2"/>
<dbReference type="EMBL" id="WIXP02000001">
    <property type="protein sequence ID" value="KAF6216203.1"/>
    <property type="molecule type" value="Genomic_DNA"/>
</dbReference>